<dbReference type="GO" id="GO:0030864">
    <property type="term" value="C:cortical actin cytoskeleton"/>
    <property type="evidence" value="ECO:0007669"/>
    <property type="project" value="TreeGrafter"/>
</dbReference>
<dbReference type="InterPro" id="IPR002108">
    <property type="entry name" value="ADF-H"/>
</dbReference>
<dbReference type="CDD" id="cd11282">
    <property type="entry name" value="ADF_coactosin_like"/>
    <property type="match status" value="1"/>
</dbReference>
<dbReference type="PANTHER" id="PTHR10829">
    <property type="entry name" value="CORTACTIN AND DREBRIN"/>
    <property type="match status" value="1"/>
</dbReference>
<dbReference type="AlphaFoldDB" id="A0A9W8LYR8"/>
<sequence>KNDTNWMLLTFADSKGSALMVSQKGTGGIDELKQHLKDDEAAFGYLRTTMANDEHSQRTKFVLVSWIGKNVNYMRRARLGMQKSDVTKVLKYFSIDIPAEDPDDLNADDILVRLKKAGGANYDRQSSNY</sequence>
<evidence type="ECO:0000256" key="4">
    <source>
        <dbReference type="ARBA" id="ARBA00023212"/>
    </source>
</evidence>
<comment type="caution">
    <text evidence="7">The sequence shown here is derived from an EMBL/GenBank/DDBJ whole genome shotgun (WGS) entry which is preliminary data.</text>
</comment>
<dbReference type="FunFam" id="3.40.20.10:FF:000018">
    <property type="entry name" value="Coactosin-like 1"/>
    <property type="match status" value="1"/>
</dbReference>
<dbReference type="PANTHER" id="PTHR10829:SF56">
    <property type="entry name" value="ADF-H DOMAIN-CONTAINING PROTEIN"/>
    <property type="match status" value="1"/>
</dbReference>
<proteinExistence type="inferred from homology"/>
<evidence type="ECO:0000313" key="8">
    <source>
        <dbReference type="Proteomes" id="UP001139887"/>
    </source>
</evidence>
<dbReference type="InterPro" id="IPR029006">
    <property type="entry name" value="ADF-H/Gelsolin-like_dom_sf"/>
</dbReference>
<dbReference type="PROSITE" id="PS51263">
    <property type="entry name" value="ADF_H"/>
    <property type="match status" value="1"/>
</dbReference>
<evidence type="ECO:0000256" key="5">
    <source>
        <dbReference type="ARBA" id="ARBA00038052"/>
    </source>
</evidence>
<keyword evidence="2" id="KW-0963">Cytoplasm</keyword>
<dbReference type="Gene3D" id="3.40.20.10">
    <property type="entry name" value="Severin"/>
    <property type="match status" value="1"/>
</dbReference>
<evidence type="ECO:0000313" key="7">
    <source>
        <dbReference type="EMBL" id="KAJ2846196.1"/>
    </source>
</evidence>
<keyword evidence="4" id="KW-0206">Cytoskeleton</keyword>
<comment type="similarity">
    <text evidence="5">Belongs to the actin-binding proteins ADF family. Coactosin subfamily.</text>
</comment>
<dbReference type="GO" id="GO:0005884">
    <property type="term" value="C:actin filament"/>
    <property type="evidence" value="ECO:0007669"/>
    <property type="project" value="TreeGrafter"/>
</dbReference>
<name>A0A9W8LYR8_9FUNG</name>
<comment type="subcellular location">
    <subcellularLocation>
        <location evidence="1">Cytoplasm</location>
        <location evidence="1">Cytoskeleton</location>
    </subcellularLocation>
</comment>
<dbReference type="GO" id="GO:0051015">
    <property type="term" value="F:actin filament binding"/>
    <property type="evidence" value="ECO:0007669"/>
    <property type="project" value="TreeGrafter"/>
</dbReference>
<feature type="non-terminal residue" evidence="7">
    <location>
        <position position="1"/>
    </location>
</feature>
<dbReference type="Pfam" id="PF00241">
    <property type="entry name" value="Cofilin_ADF"/>
    <property type="match status" value="1"/>
</dbReference>
<dbReference type="Proteomes" id="UP001139887">
    <property type="component" value="Unassembled WGS sequence"/>
</dbReference>
<keyword evidence="3" id="KW-0009">Actin-binding</keyword>
<gene>
    <name evidence="7" type="ORF">IWW36_004462</name>
</gene>
<dbReference type="GO" id="GO:0030427">
    <property type="term" value="C:site of polarized growth"/>
    <property type="evidence" value="ECO:0007669"/>
    <property type="project" value="TreeGrafter"/>
</dbReference>
<accession>A0A9W8LYR8</accession>
<dbReference type="OrthoDB" id="20822at2759"/>
<feature type="domain" description="ADF-H" evidence="6">
    <location>
        <begin position="1"/>
        <end position="115"/>
    </location>
</feature>
<dbReference type="EMBL" id="JANBUW010000600">
    <property type="protein sequence ID" value="KAJ2846196.1"/>
    <property type="molecule type" value="Genomic_DNA"/>
</dbReference>
<dbReference type="SUPFAM" id="SSF55753">
    <property type="entry name" value="Actin depolymerizing proteins"/>
    <property type="match status" value="1"/>
</dbReference>
<evidence type="ECO:0000256" key="2">
    <source>
        <dbReference type="ARBA" id="ARBA00022490"/>
    </source>
</evidence>
<reference evidence="7" key="1">
    <citation type="submission" date="2022-07" db="EMBL/GenBank/DDBJ databases">
        <title>Phylogenomic reconstructions and comparative analyses of Kickxellomycotina fungi.</title>
        <authorList>
            <person name="Reynolds N.K."/>
            <person name="Stajich J.E."/>
            <person name="Barry K."/>
            <person name="Grigoriev I.V."/>
            <person name="Crous P."/>
            <person name="Smith M.E."/>
        </authorList>
    </citation>
    <scope>NUCLEOTIDE SEQUENCE</scope>
    <source>
        <strain evidence="7">NRRL 1566</strain>
    </source>
</reference>
<organism evidence="7 8">
    <name type="scientific">Coemansia brasiliensis</name>
    <dbReference type="NCBI Taxonomy" id="2650707"/>
    <lineage>
        <taxon>Eukaryota</taxon>
        <taxon>Fungi</taxon>
        <taxon>Fungi incertae sedis</taxon>
        <taxon>Zoopagomycota</taxon>
        <taxon>Kickxellomycotina</taxon>
        <taxon>Kickxellomycetes</taxon>
        <taxon>Kickxellales</taxon>
        <taxon>Kickxellaceae</taxon>
        <taxon>Coemansia</taxon>
    </lineage>
</organism>
<evidence type="ECO:0000256" key="1">
    <source>
        <dbReference type="ARBA" id="ARBA00004245"/>
    </source>
</evidence>
<evidence type="ECO:0000256" key="3">
    <source>
        <dbReference type="ARBA" id="ARBA00023203"/>
    </source>
</evidence>
<dbReference type="GO" id="GO:0030833">
    <property type="term" value="P:regulation of actin filament polymerization"/>
    <property type="evidence" value="ECO:0007669"/>
    <property type="project" value="TreeGrafter"/>
</dbReference>
<keyword evidence="8" id="KW-1185">Reference proteome</keyword>
<evidence type="ECO:0000259" key="6">
    <source>
        <dbReference type="PROSITE" id="PS51263"/>
    </source>
</evidence>
<protein>
    <recommendedName>
        <fullName evidence="6">ADF-H domain-containing protein</fullName>
    </recommendedName>
</protein>